<dbReference type="Gene3D" id="1.10.510.10">
    <property type="entry name" value="Transferase(Phosphotransferase) domain 1"/>
    <property type="match status" value="1"/>
</dbReference>
<dbReference type="STRING" id="6669.E9GBZ4"/>
<dbReference type="OrthoDB" id="2792025at2759"/>
<dbReference type="eggNOG" id="KOG1027">
    <property type="taxonomic scope" value="Eukaryota"/>
</dbReference>
<dbReference type="FunFam" id="3.30.200.20:FF:000630">
    <property type="entry name" value="Uncharacterized protein"/>
    <property type="match status" value="1"/>
</dbReference>
<dbReference type="PROSITE" id="PS50011">
    <property type="entry name" value="PROTEIN_KINASE_DOM"/>
    <property type="match status" value="1"/>
</dbReference>
<evidence type="ECO:0000259" key="1">
    <source>
        <dbReference type="PROSITE" id="PS50011"/>
    </source>
</evidence>
<dbReference type="SUPFAM" id="SSF48403">
    <property type="entry name" value="Ankyrin repeat"/>
    <property type="match status" value="1"/>
</dbReference>
<dbReference type="InParanoid" id="E9GBZ4"/>
<protein>
    <recommendedName>
        <fullName evidence="1">Protein kinase domain-containing protein</fullName>
    </recommendedName>
</protein>
<dbReference type="FunFam" id="1.25.40.20:FF:000826">
    <property type="entry name" value="Uncharacterized protein"/>
    <property type="match status" value="1"/>
</dbReference>
<dbReference type="PANTHER" id="PTHR13954">
    <property type="entry name" value="IRE1-RELATED"/>
    <property type="match status" value="1"/>
</dbReference>
<proteinExistence type="predicted"/>
<gene>
    <name evidence="2" type="ORF">DAPPUDRAFT_240619</name>
</gene>
<dbReference type="Gene3D" id="1.25.40.20">
    <property type="entry name" value="Ankyrin repeat-containing domain"/>
    <property type="match status" value="2"/>
</dbReference>
<dbReference type="InterPro" id="IPR008271">
    <property type="entry name" value="Ser/Thr_kinase_AS"/>
</dbReference>
<dbReference type="PANTHER" id="PTHR13954:SF6">
    <property type="entry name" value="NON-SPECIFIC SERINE_THREONINE PROTEIN KINASE"/>
    <property type="match status" value="1"/>
</dbReference>
<dbReference type="PhylomeDB" id="E9GBZ4"/>
<dbReference type="Pfam" id="PF12796">
    <property type="entry name" value="Ank_2"/>
    <property type="match status" value="1"/>
</dbReference>
<dbReference type="GO" id="GO:0070059">
    <property type="term" value="P:intrinsic apoptotic signaling pathway in response to endoplasmic reticulum stress"/>
    <property type="evidence" value="ECO:0000318"/>
    <property type="project" value="GO_Central"/>
</dbReference>
<dbReference type="FunFam" id="1.25.40.20:FF:000626">
    <property type="entry name" value="Uncharacterized protein"/>
    <property type="match status" value="1"/>
</dbReference>
<keyword evidence="3" id="KW-1185">Reference proteome</keyword>
<sequence length="577" mass="65701">MKNNPVNISKIQPAHVHDLIHKMLASLPENRITSSDVVELLAEYRNQVKKVVQPGSMLEIDSEKVIEKAGYGIIFEGVWGTTRLPVAVKRMQLIHVLGKKQEESWLGLSHVNVVKLLHAESDSKFRYYALELCHASMDQIFLKDGDPKKYRGPKPQAEEALYQLANGLEYIHKTKLIHCDLKPKNVLLLTGNSSTVVMKWTNFQLSKQVDENGTCLINEIKGGSEWQAPEILQMLENEEINQSENQATLLWEYNTFKSDVFAEGLVFGYFLLEGLHPFGSIGWKIQANINKYDAVNLNKIEPSPLSELTLKMLTHQPEDRMTSSDVVKELNVIRDLRFKEMEKTLFALCTKPTPNLKKMENLVNQGISVNCRNQQGLTPLLQLLANGEAYHRENFVDIIRYFVAKLIDLNVKNAYGENALLKLIVQYPIDDLIDIVKLFIDNGIDINCKNKYGTNILHYLCEYYLHDNLIDIIQLLIEQKVEINCSHDYGYNALPVLCRNYNKDNLFDVVKLLIDNGIEVHCNPSNDGNALNIVCRYYKKDNMIDIIQLLSSKKGGELNGSSLLNGSSTKATKRRHD</sequence>
<dbReference type="KEGG" id="dpx:DAPPUDRAFT_240619"/>
<name>E9GBZ4_DAPPU</name>
<organism evidence="2 3">
    <name type="scientific">Daphnia pulex</name>
    <name type="common">Water flea</name>
    <dbReference type="NCBI Taxonomy" id="6669"/>
    <lineage>
        <taxon>Eukaryota</taxon>
        <taxon>Metazoa</taxon>
        <taxon>Ecdysozoa</taxon>
        <taxon>Arthropoda</taxon>
        <taxon>Crustacea</taxon>
        <taxon>Branchiopoda</taxon>
        <taxon>Diplostraca</taxon>
        <taxon>Cladocera</taxon>
        <taxon>Anomopoda</taxon>
        <taxon>Daphniidae</taxon>
        <taxon>Daphnia</taxon>
    </lineage>
</organism>
<dbReference type="InterPro" id="IPR011009">
    <property type="entry name" value="Kinase-like_dom_sf"/>
</dbReference>
<evidence type="ECO:0000313" key="2">
    <source>
        <dbReference type="EMBL" id="EFX83043.1"/>
    </source>
</evidence>
<dbReference type="AlphaFoldDB" id="E9GBZ4"/>
<dbReference type="Gene3D" id="3.30.200.20">
    <property type="entry name" value="Phosphorylase Kinase, domain 1"/>
    <property type="match status" value="1"/>
</dbReference>
<dbReference type="GO" id="GO:0004674">
    <property type="term" value="F:protein serine/threonine kinase activity"/>
    <property type="evidence" value="ECO:0000318"/>
    <property type="project" value="GO_Central"/>
</dbReference>
<dbReference type="PROSITE" id="PS00108">
    <property type="entry name" value="PROTEIN_KINASE_ST"/>
    <property type="match status" value="1"/>
</dbReference>
<dbReference type="InterPro" id="IPR000719">
    <property type="entry name" value="Prot_kinase_dom"/>
</dbReference>
<dbReference type="GO" id="GO:0005783">
    <property type="term" value="C:endoplasmic reticulum"/>
    <property type="evidence" value="ECO:0000318"/>
    <property type="project" value="GO_Central"/>
</dbReference>
<dbReference type="Pfam" id="PF00069">
    <property type="entry name" value="Pkinase"/>
    <property type="match status" value="1"/>
</dbReference>
<dbReference type="Proteomes" id="UP000000305">
    <property type="component" value="Unassembled WGS sequence"/>
</dbReference>
<reference evidence="2 3" key="1">
    <citation type="journal article" date="2011" name="Science">
        <title>The ecoresponsive genome of Daphnia pulex.</title>
        <authorList>
            <person name="Colbourne J.K."/>
            <person name="Pfrender M.E."/>
            <person name="Gilbert D."/>
            <person name="Thomas W.K."/>
            <person name="Tucker A."/>
            <person name="Oakley T.H."/>
            <person name="Tokishita S."/>
            <person name="Aerts A."/>
            <person name="Arnold G.J."/>
            <person name="Basu M.K."/>
            <person name="Bauer D.J."/>
            <person name="Caceres C.E."/>
            <person name="Carmel L."/>
            <person name="Casola C."/>
            <person name="Choi J.H."/>
            <person name="Detter J.C."/>
            <person name="Dong Q."/>
            <person name="Dusheyko S."/>
            <person name="Eads B.D."/>
            <person name="Frohlich T."/>
            <person name="Geiler-Samerotte K.A."/>
            <person name="Gerlach D."/>
            <person name="Hatcher P."/>
            <person name="Jogdeo S."/>
            <person name="Krijgsveld J."/>
            <person name="Kriventseva E.V."/>
            <person name="Kultz D."/>
            <person name="Laforsch C."/>
            <person name="Lindquist E."/>
            <person name="Lopez J."/>
            <person name="Manak J.R."/>
            <person name="Muller J."/>
            <person name="Pangilinan J."/>
            <person name="Patwardhan R.P."/>
            <person name="Pitluck S."/>
            <person name="Pritham E.J."/>
            <person name="Rechtsteiner A."/>
            <person name="Rho M."/>
            <person name="Rogozin I.B."/>
            <person name="Sakarya O."/>
            <person name="Salamov A."/>
            <person name="Schaack S."/>
            <person name="Shapiro H."/>
            <person name="Shiga Y."/>
            <person name="Skalitzky C."/>
            <person name="Smith Z."/>
            <person name="Souvorov A."/>
            <person name="Sung W."/>
            <person name="Tang Z."/>
            <person name="Tsuchiya D."/>
            <person name="Tu H."/>
            <person name="Vos H."/>
            <person name="Wang M."/>
            <person name="Wolf Y.I."/>
            <person name="Yamagata H."/>
            <person name="Yamada T."/>
            <person name="Ye Y."/>
            <person name="Shaw J.R."/>
            <person name="Andrews J."/>
            <person name="Crease T.J."/>
            <person name="Tang H."/>
            <person name="Lucas S.M."/>
            <person name="Robertson H.M."/>
            <person name="Bork P."/>
            <person name="Koonin E.V."/>
            <person name="Zdobnov E.M."/>
            <person name="Grigoriev I.V."/>
            <person name="Lynch M."/>
            <person name="Boore J.L."/>
        </authorList>
    </citation>
    <scope>NUCLEOTIDE SEQUENCE [LARGE SCALE GENOMIC DNA]</scope>
</reference>
<dbReference type="GO" id="GO:0005524">
    <property type="term" value="F:ATP binding"/>
    <property type="evidence" value="ECO:0007669"/>
    <property type="project" value="InterPro"/>
</dbReference>
<dbReference type="SMART" id="SM00248">
    <property type="entry name" value="ANK"/>
    <property type="match status" value="5"/>
</dbReference>
<feature type="domain" description="Protein kinase" evidence="1">
    <location>
        <begin position="60"/>
        <end position="332"/>
    </location>
</feature>
<dbReference type="EMBL" id="GL732538">
    <property type="protein sequence ID" value="EFX83043.1"/>
    <property type="molecule type" value="Genomic_DNA"/>
</dbReference>
<dbReference type="SUPFAM" id="SSF56112">
    <property type="entry name" value="Protein kinase-like (PK-like)"/>
    <property type="match status" value="1"/>
</dbReference>
<dbReference type="GO" id="GO:0004521">
    <property type="term" value="F:RNA endonuclease activity"/>
    <property type="evidence" value="ECO:0000318"/>
    <property type="project" value="GO_Central"/>
</dbReference>
<dbReference type="InterPro" id="IPR002110">
    <property type="entry name" value="Ankyrin_rpt"/>
</dbReference>
<dbReference type="HOGENOM" id="CLU_025010_0_0_1"/>
<dbReference type="FunFam" id="1.10.510.10:FF:001152">
    <property type="entry name" value="Uncharacterized protein"/>
    <property type="match status" value="1"/>
</dbReference>
<accession>E9GBZ4</accession>
<dbReference type="InterPro" id="IPR036770">
    <property type="entry name" value="Ankyrin_rpt-contain_sf"/>
</dbReference>
<dbReference type="SMART" id="SM00220">
    <property type="entry name" value="S_TKc"/>
    <property type="match status" value="1"/>
</dbReference>
<evidence type="ECO:0000313" key="3">
    <source>
        <dbReference type="Proteomes" id="UP000000305"/>
    </source>
</evidence>
<dbReference type="InterPro" id="IPR045133">
    <property type="entry name" value="IRE1/2-like"/>
</dbReference>
<dbReference type="GO" id="GO:0036498">
    <property type="term" value="P:IRE1-mediated unfolded protein response"/>
    <property type="evidence" value="ECO:0000318"/>
    <property type="project" value="GO_Central"/>
</dbReference>
<dbReference type="GO" id="GO:0051082">
    <property type="term" value="F:unfolded protein binding"/>
    <property type="evidence" value="ECO:0000318"/>
    <property type="project" value="GO_Central"/>
</dbReference>